<evidence type="ECO:0000313" key="2">
    <source>
        <dbReference type="Proteomes" id="UP000008744"/>
    </source>
</evidence>
<dbReference type="HOGENOM" id="CLU_2075591_0_0_1"/>
<keyword evidence="2" id="KW-1185">Reference proteome</keyword>
<dbReference type="Proteomes" id="UP000008744">
    <property type="component" value="Unassembled WGS sequence"/>
</dbReference>
<reference evidence="1 2" key="1">
    <citation type="journal article" date="2007" name="Nature">
        <title>Evolution of genes and genomes on the Drosophila phylogeny.</title>
        <authorList>
            <consortium name="Drosophila 12 Genomes Consortium"/>
            <person name="Clark A.G."/>
            <person name="Eisen M.B."/>
            <person name="Smith D.R."/>
            <person name="Bergman C.M."/>
            <person name="Oliver B."/>
            <person name="Markow T.A."/>
            <person name="Kaufman T.C."/>
            <person name="Kellis M."/>
            <person name="Gelbart W."/>
            <person name="Iyer V.N."/>
            <person name="Pollard D.A."/>
            <person name="Sackton T.B."/>
            <person name="Larracuente A.M."/>
            <person name="Singh N.D."/>
            <person name="Abad J.P."/>
            <person name="Abt D.N."/>
            <person name="Adryan B."/>
            <person name="Aguade M."/>
            <person name="Akashi H."/>
            <person name="Anderson W.W."/>
            <person name="Aquadro C.F."/>
            <person name="Ardell D.H."/>
            <person name="Arguello R."/>
            <person name="Artieri C.G."/>
            <person name="Barbash D.A."/>
            <person name="Barker D."/>
            <person name="Barsanti P."/>
            <person name="Batterham P."/>
            <person name="Batzoglou S."/>
            <person name="Begun D."/>
            <person name="Bhutkar A."/>
            <person name="Blanco E."/>
            <person name="Bosak S.A."/>
            <person name="Bradley R.K."/>
            <person name="Brand A.D."/>
            <person name="Brent M.R."/>
            <person name="Brooks A.N."/>
            <person name="Brown R.H."/>
            <person name="Butlin R.K."/>
            <person name="Caggese C."/>
            <person name="Calvi B.R."/>
            <person name="Bernardo de Carvalho A."/>
            <person name="Caspi A."/>
            <person name="Castrezana S."/>
            <person name="Celniker S.E."/>
            <person name="Chang J.L."/>
            <person name="Chapple C."/>
            <person name="Chatterji S."/>
            <person name="Chinwalla A."/>
            <person name="Civetta A."/>
            <person name="Clifton S.W."/>
            <person name="Comeron J.M."/>
            <person name="Costello J.C."/>
            <person name="Coyne J.A."/>
            <person name="Daub J."/>
            <person name="David R.G."/>
            <person name="Delcher A.L."/>
            <person name="Delehaunty K."/>
            <person name="Do C.B."/>
            <person name="Ebling H."/>
            <person name="Edwards K."/>
            <person name="Eickbush T."/>
            <person name="Evans J.D."/>
            <person name="Filipski A."/>
            <person name="Findeiss S."/>
            <person name="Freyhult E."/>
            <person name="Fulton L."/>
            <person name="Fulton R."/>
            <person name="Garcia A.C."/>
            <person name="Gardiner A."/>
            <person name="Garfield D.A."/>
            <person name="Garvin B.E."/>
            <person name="Gibson G."/>
            <person name="Gilbert D."/>
            <person name="Gnerre S."/>
            <person name="Godfrey J."/>
            <person name="Good R."/>
            <person name="Gotea V."/>
            <person name="Gravely B."/>
            <person name="Greenberg A.J."/>
            <person name="Griffiths-Jones S."/>
            <person name="Gross S."/>
            <person name="Guigo R."/>
            <person name="Gustafson E.A."/>
            <person name="Haerty W."/>
            <person name="Hahn M.W."/>
            <person name="Halligan D.L."/>
            <person name="Halpern A.L."/>
            <person name="Halter G.M."/>
            <person name="Han M.V."/>
            <person name="Heger A."/>
            <person name="Hillier L."/>
            <person name="Hinrichs A.S."/>
            <person name="Holmes I."/>
            <person name="Hoskins R.A."/>
            <person name="Hubisz M.J."/>
            <person name="Hultmark D."/>
            <person name="Huntley M.A."/>
            <person name="Jaffe D.B."/>
            <person name="Jagadeeshan S."/>
            <person name="Jeck W.R."/>
            <person name="Johnson J."/>
            <person name="Jones C.D."/>
            <person name="Jordan W.C."/>
            <person name="Karpen G.H."/>
            <person name="Kataoka E."/>
            <person name="Keightley P.D."/>
            <person name="Kheradpour P."/>
            <person name="Kirkness E.F."/>
            <person name="Koerich L.B."/>
            <person name="Kristiansen K."/>
            <person name="Kudrna D."/>
            <person name="Kulathinal R.J."/>
            <person name="Kumar S."/>
            <person name="Kwok R."/>
            <person name="Lander E."/>
            <person name="Langley C.H."/>
            <person name="Lapoint R."/>
            <person name="Lazzaro B.P."/>
            <person name="Lee S.J."/>
            <person name="Levesque L."/>
            <person name="Li R."/>
            <person name="Lin C.F."/>
            <person name="Lin M.F."/>
            <person name="Lindblad-Toh K."/>
            <person name="Llopart A."/>
            <person name="Long M."/>
            <person name="Low L."/>
            <person name="Lozovsky E."/>
            <person name="Lu J."/>
            <person name="Luo M."/>
            <person name="Machado C.A."/>
            <person name="Makalowski W."/>
            <person name="Marzo M."/>
            <person name="Matsuda M."/>
            <person name="Matzkin L."/>
            <person name="McAllister B."/>
            <person name="McBride C.S."/>
            <person name="McKernan B."/>
            <person name="McKernan K."/>
            <person name="Mendez-Lago M."/>
            <person name="Minx P."/>
            <person name="Mollenhauer M.U."/>
            <person name="Montooth K."/>
            <person name="Mount S.M."/>
            <person name="Mu X."/>
            <person name="Myers E."/>
            <person name="Negre B."/>
            <person name="Newfeld S."/>
            <person name="Nielsen R."/>
            <person name="Noor M.A."/>
            <person name="O'Grady P."/>
            <person name="Pachter L."/>
            <person name="Papaceit M."/>
            <person name="Parisi M.J."/>
            <person name="Parisi M."/>
            <person name="Parts L."/>
            <person name="Pedersen J.S."/>
            <person name="Pesole G."/>
            <person name="Phillippy A.M."/>
            <person name="Ponting C.P."/>
            <person name="Pop M."/>
            <person name="Porcelli D."/>
            <person name="Powell J.R."/>
            <person name="Prohaska S."/>
            <person name="Pruitt K."/>
            <person name="Puig M."/>
            <person name="Quesneville H."/>
            <person name="Ram K.R."/>
            <person name="Rand D."/>
            <person name="Rasmussen M.D."/>
            <person name="Reed L.K."/>
            <person name="Reenan R."/>
            <person name="Reily A."/>
            <person name="Remington K.A."/>
            <person name="Rieger T.T."/>
            <person name="Ritchie M.G."/>
            <person name="Robin C."/>
            <person name="Rogers Y.H."/>
            <person name="Rohde C."/>
            <person name="Rozas J."/>
            <person name="Rubenfield M.J."/>
            <person name="Ruiz A."/>
            <person name="Russo S."/>
            <person name="Salzberg S.L."/>
            <person name="Sanchez-Gracia A."/>
            <person name="Saranga D.J."/>
            <person name="Sato H."/>
            <person name="Schaeffer S.W."/>
            <person name="Schatz M.C."/>
            <person name="Schlenke T."/>
            <person name="Schwartz R."/>
            <person name="Segarra C."/>
            <person name="Singh R.S."/>
            <person name="Sirot L."/>
            <person name="Sirota M."/>
            <person name="Sisneros N.B."/>
            <person name="Smith C.D."/>
            <person name="Smith T.F."/>
            <person name="Spieth J."/>
            <person name="Stage D.E."/>
            <person name="Stark A."/>
            <person name="Stephan W."/>
            <person name="Strausberg R.L."/>
            <person name="Strempel S."/>
            <person name="Sturgill D."/>
            <person name="Sutton G."/>
            <person name="Sutton G.G."/>
            <person name="Tao W."/>
            <person name="Teichmann S."/>
            <person name="Tobari Y.N."/>
            <person name="Tomimura Y."/>
            <person name="Tsolas J.M."/>
            <person name="Valente V.L."/>
            <person name="Venter E."/>
            <person name="Venter J.C."/>
            <person name="Vicario S."/>
            <person name="Vieira F.G."/>
            <person name="Vilella A.J."/>
            <person name="Villasante A."/>
            <person name="Walenz B."/>
            <person name="Wang J."/>
            <person name="Wasserman M."/>
            <person name="Watts T."/>
            <person name="Wilson D."/>
            <person name="Wilson R.K."/>
            <person name="Wing R.A."/>
            <person name="Wolfner M.F."/>
            <person name="Wong A."/>
            <person name="Wong G.K."/>
            <person name="Wu C.I."/>
            <person name="Wu G."/>
            <person name="Yamamoto D."/>
            <person name="Yang H.P."/>
            <person name="Yang S.P."/>
            <person name="Yorke J.A."/>
            <person name="Yoshida K."/>
            <person name="Zdobnov E."/>
            <person name="Zhang P."/>
            <person name="Zhang Y."/>
            <person name="Zimin A.V."/>
            <person name="Baldwin J."/>
            <person name="Abdouelleil A."/>
            <person name="Abdulkadir J."/>
            <person name="Abebe A."/>
            <person name="Abera B."/>
            <person name="Abreu J."/>
            <person name="Acer S.C."/>
            <person name="Aftuck L."/>
            <person name="Alexander A."/>
            <person name="An P."/>
            <person name="Anderson E."/>
            <person name="Anderson S."/>
            <person name="Arachi H."/>
            <person name="Azer M."/>
            <person name="Bachantsang P."/>
            <person name="Barry A."/>
            <person name="Bayul T."/>
            <person name="Berlin A."/>
            <person name="Bessette D."/>
            <person name="Bloom T."/>
            <person name="Blye J."/>
            <person name="Boguslavskiy L."/>
            <person name="Bonnet C."/>
            <person name="Boukhgalter B."/>
            <person name="Bourzgui I."/>
            <person name="Brown A."/>
            <person name="Cahill P."/>
            <person name="Channer S."/>
            <person name="Cheshatsang Y."/>
            <person name="Chuda L."/>
            <person name="Citroen M."/>
            <person name="Collymore A."/>
            <person name="Cooke P."/>
            <person name="Costello M."/>
            <person name="D'Aco K."/>
            <person name="Daza R."/>
            <person name="De Haan G."/>
            <person name="DeGray S."/>
            <person name="DeMaso C."/>
            <person name="Dhargay N."/>
            <person name="Dooley K."/>
            <person name="Dooley E."/>
            <person name="Doricent M."/>
            <person name="Dorje P."/>
            <person name="Dorjee K."/>
            <person name="Dupes A."/>
            <person name="Elong R."/>
            <person name="Falk J."/>
            <person name="Farina A."/>
            <person name="Faro S."/>
            <person name="Ferguson D."/>
            <person name="Fisher S."/>
            <person name="Foley C.D."/>
            <person name="Franke A."/>
            <person name="Friedrich D."/>
            <person name="Gadbois L."/>
            <person name="Gearin G."/>
            <person name="Gearin C.R."/>
            <person name="Giannoukos G."/>
            <person name="Goode T."/>
            <person name="Graham J."/>
            <person name="Grandbois E."/>
            <person name="Grewal S."/>
            <person name="Gyaltsen K."/>
            <person name="Hafez N."/>
            <person name="Hagos B."/>
            <person name="Hall J."/>
            <person name="Henson C."/>
            <person name="Hollinger A."/>
            <person name="Honan T."/>
            <person name="Huard M.D."/>
            <person name="Hughes L."/>
            <person name="Hurhula B."/>
            <person name="Husby M.E."/>
            <person name="Kamat A."/>
            <person name="Kanga B."/>
            <person name="Kashin S."/>
            <person name="Khazanovich D."/>
            <person name="Kisner P."/>
            <person name="Lance K."/>
            <person name="Lara M."/>
            <person name="Lee W."/>
            <person name="Lennon N."/>
            <person name="Letendre F."/>
            <person name="LeVine R."/>
            <person name="Lipovsky A."/>
            <person name="Liu X."/>
            <person name="Liu J."/>
            <person name="Liu S."/>
            <person name="Lokyitsang T."/>
            <person name="Lokyitsang Y."/>
            <person name="Lubonja R."/>
            <person name="Lui A."/>
            <person name="MacDonald P."/>
            <person name="Magnisalis V."/>
            <person name="Maru K."/>
            <person name="Matthews C."/>
            <person name="McCusker W."/>
            <person name="McDonough S."/>
            <person name="Mehta T."/>
            <person name="Meldrim J."/>
            <person name="Meneus L."/>
            <person name="Mihai O."/>
            <person name="Mihalev A."/>
            <person name="Mihova T."/>
            <person name="Mittelman R."/>
            <person name="Mlenga V."/>
            <person name="Montmayeur A."/>
            <person name="Mulrain L."/>
            <person name="Navidi A."/>
            <person name="Naylor J."/>
            <person name="Negash T."/>
            <person name="Nguyen T."/>
            <person name="Nguyen N."/>
            <person name="Nicol R."/>
            <person name="Norbu C."/>
            <person name="Norbu N."/>
            <person name="Novod N."/>
            <person name="O'Neill B."/>
            <person name="Osman S."/>
            <person name="Markiewicz E."/>
            <person name="Oyono O.L."/>
            <person name="Patti C."/>
            <person name="Phunkhang P."/>
            <person name="Pierre F."/>
            <person name="Priest M."/>
            <person name="Raghuraman S."/>
            <person name="Rege F."/>
            <person name="Reyes R."/>
            <person name="Rise C."/>
            <person name="Rogov P."/>
            <person name="Ross K."/>
            <person name="Ryan E."/>
            <person name="Settipalli S."/>
            <person name="Shea T."/>
            <person name="Sherpa N."/>
            <person name="Shi L."/>
            <person name="Shih D."/>
            <person name="Sparrow T."/>
            <person name="Spaulding J."/>
            <person name="Stalker J."/>
            <person name="Stange-Thomann N."/>
            <person name="Stavropoulos S."/>
            <person name="Stone C."/>
            <person name="Strader C."/>
            <person name="Tesfaye S."/>
            <person name="Thomson T."/>
            <person name="Thoulutsang Y."/>
            <person name="Thoulutsang D."/>
            <person name="Topham K."/>
            <person name="Topping I."/>
            <person name="Tsamla T."/>
            <person name="Vassiliev H."/>
            <person name="Vo A."/>
            <person name="Wangchuk T."/>
            <person name="Wangdi T."/>
            <person name="Weiand M."/>
            <person name="Wilkinson J."/>
            <person name="Wilson A."/>
            <person name="Yadav S."/>
            <person name="Young G."/>
            <person name="Yu Q."/>
            <person name="Zembek L."/>
            <person name="Zhong D."/>
            <person name="Zimmer A."/>
            <person name="Zwirko Z."/>
            <person name="Jaffe D.B."/>
            <person name="Alvarez P."/>
            <person name="Brockman W."/>
            <person name="Butler J."/>
            <person name="Chin C."/>
            <person name="Gnerre S."/>
            <person name="Grabherr M."/>
            <person name="Kleber M."/>
            <person name="Mauceli E."/>
            <person name="MacCallum I."/>
        </authorList>
    </citation>
    <scope>NUCLEOTIDE SEQUENCE [LARGE SCALE GENOMIC DNA]</scope>
    <source>
        <strain evidence="2">MSH-3 / Tucson 14011-0111.49</strain>
    </source>
</reference>
<gene>
    <name evidence="1" type="primary">Dper\GL24967</name>
    <name evidence="1" type="ORF">Dper_GL24967</name>
</gene>
<protein>
    <submittedName>
        <fullName evidence="1">GL24967</fullName>
    </submittedName>
</protein>
<proteinExistence type="predicted"/>
<accession>B4GRD1</accession>
<dbReference type="EMBL" id="CH479188">
    <property type="protein sequence ID" value="EDW40316.1"/>
    <property type="molecule type" value="Genomic_DNA"/>
</dbReference>
<evidence type="ECO:0000313" key="1">
    <source>
        <dbReference type="EMBL" id="EDW40316.1"/>
    </source>
</evidence>
<sequence length="118" mass="13577">MNRIDWGWDWGWGWNRFACRHRHRHRFNSDYKKLLSRGIGTVNGQSSIGYREPAVRERTAKQTTLNPRVNAPLQRRTVAVAIAVAAAAVAFQSKRIPFRFRVPLSEEHGVLPSPFHSV</sequence>
<organism evidence="2">
    <name type="scientific">Drosophila persimilis</name>
    <name type="common">Fruit fly</name>
    <dbReference type="NCBI Taxonomy" id="7234"/>
    <lineage>
        <taxon>Eukaryota</taxon>
        <taxon>Metazoa</taxon>
        <taxon>Ecdysozoa</taxon>
        <taxon>Arthropoda</taxon>
        <taxon>Hexapoda</taxon>
        <taxon>Insecta</taxon>
        <taxon>Pterygota</taxon>
        <taxon>Neoptera</taxon>
        <taxon>Endopterygota</taxon>
        <taxon>Diptera</taxon>
        <taxon>Brachycera</taxon>
        <taxon>Muscomorpha</taxon>
        <taxon>Ephydroidea</taxon>
        <taxon>Drosophilidae</taxon>
        <taxon>Drosophila</taxon>
        <taxon>Sophophora</taxon>
    </lineage>
</organism>
<name>B4GRD1_DROPE</name>
<dbReference type="AlphaFoldDB" id="B4GRD1"/>